<evidence type="ECO:0000313" key="2">
    <source>
        <dbReference type="EMBL" id="GGJ00699.1"/>
    </source>
</evidence>
<reference evidence="2" key="1">
    <citation type="journal article" date="2014" name="Int. J. Syst. Evol. Microbiol.">
        <title>Complete genome sequence of Corynebacterium casei LMG S-19264T (=DSM 44701T), isolated from a smear-ripened cheese.</title>
        <authorList>
            <consortium name="US DOE Joint Genome Institute (JGI-PGF)"/>
            <person name="Walter F."/>
            <person name="Albersmeier A."/>
            <person name="Kalinowski J."/>
            <person name="Ruckert C."/>
        </authorList>
    </citation>
    <scope>NUCLEOTIDE SEQUENCE</scope>
    <source>
        <strain evidence="2">JCM 14359</strain>
    </source>
</reference>
<evidence type="ECO:0000259" key="1">
    <source>
        <dbReference type="Pfam" id="PF00535"/>
    </source>
</evidence>
<dbReference type="EMBL" id="BMOC01000003">
    <property type="protein sequence ID" value="GGJ00699.1"/>
    <property type="molecule type" value="Genomic_DNA"/>
</dbReference>
<dbReference type="PANTHER" id="PTHR10859:SF91">
    <property type="entry name" value="DOLICHYL-PHOSPHATE BETA-GLUCOSYLTRANSFERASE"/>
    <property type="match status" value="1"/>
</dbReference>
<gene>
    <name evidence="2" type="ORF">GCM10008995_08140</name>
</gene>
<organism evidence="2 3">
    <name type="scientific">Halobellus salinus</name>
    <dbReference type="NCBI Taxonomy" id="931585"/>
    <lineage>
        <taxon>Archaea</taxon>
        <taxon>Methanobacteriati</taxon>
        <taxon>Methanobacteriota</taxon>
        <taxon>Stenosarchaea group</taxon>
        <taxon>Halobacteria</taxon>
        <taxon>Halobacteriales</taxon>
        <taxon>Haloferacaceae</taxon>
        <taxon>Halobellus</taxon>
    </lineage>
</organism>
<dbReference type="Proteomes" id="UP000653099">
    <property type="component" value="Unassembled WGS sequence"/>
</dbReference>
<reference evidence="2" key="2">
    <citation type="submission" date="2020-09" db="EMBL/GenBank/DDBJ databases">
        <authorList>
            <person name="Sun Q."/>
            <person name="Ohkuma M."/>
        </authorList>
    </citation>
    <scope>NUCLEOTIDE SEQUENCE</scope>
    <source>
        <strain evidence="2">JCM 14359</strain>
    </source>
</reference>
<dbReference type="SUPFAM" id="SSF53448">
    <property type="entry name" value="Nucleotide-diphospho-sugar transferases"/>
    <property type="match status" value="1"/>
</dbReference>
<dbReference type="GO" id="GO:0016740">
    <property type="term" value="F:transferase activity"/>
    <property type="evidence" value="ECO:0007669"/>
    <property type="project" value="UniProtKB-KW"/>
</dbReference>
<keyword evidence="2" id="KW-0808">Transferase</keyword>
<name>A0A830ELH0_9EURY</name>
<keyword evidence="3" id="KW-1185">Reference proteome</keyword>
<dbReference type="PANTHER" id="PTHR10859">
    <property type="entry name" value="GLYCOSYL TRANSFERASE"/>
    <property type="match status" value="1"/>
</dbReference>
<dbReference type="AlphaFoldDB" id="A0A830ELH0"/>
<dbReference type="GO" id="GO:0006487">
    <property type="term" value="P:protein N-linked glycosylation"/>
    <property type="evidence" value="ECO:0007669"/>
    <property type="project" value="TreeGrafter"/>
</dbReference>
<proteinExistence type="predicted"/>
<dbReference type="RefSeq" id="WP_188786111.1">
    <property type="nucleotide sequence ID" value="NZ_BMOC01000003.1"/>
</dbReference>
<accession>A0A830ELH0</accession>
<dbReference type="InterPro" id="IPR001173">
    <property type="entry name" value="Glyco_trans_2-like"/>
</dbReference>
<dbReference type="Gene3D" id="3.90.550.10">
    <property type="entry name" value="Spore Coat Polysaccharide Biosynthesis Protein SpsA, Chain A"/>
    <property type="match status" value="1"/>
</dbReference>
<protein>
    <submittedName>
        <fullName evidence="2">Dolichol-P-glucose transferase</fullName>
    </submittedName>
</protein>
<comment type="caution">
    <text evidence="2">The sequence shown here is derived from an EMBL/GenBank/DDBJ whole genome shotgun (WGS) entry which is preliminary data.</text>
</comment>
<evidence type="ECO:0000313" key="3">
    <source>
        <dbReference type="Proteomes" id="UP000653099"/>
    </source>
</evidence>
<dbReference type="Pfam" id="PF00535">
    <property type="entry name" value="Glycos_transf_2"/>
    <property type="match status" value="1"/>
</dbReference>
<dbReference type="OrthoDB" id="11098at2157"/>
<dbReference type="InterPro" id="IPR029044">
    <property type="entry name" value="Nucleotide-diphossugar_trans"/>
</dbReference>
<feature type="domain" description="Glycosyltransferase 2-like" evidence="1">
    <location>
        <begin position="40"/>
        <end position="126"/>
    </location>
</feature>
<sequence>MTRPVGIVVPAYRPDADQLGPYLRALDDRLDPTVIRVELDAPEPGLRERLTPLPAPVEVAVADSRRGKGAAITAGFEAVVDRVSVLGFADADGSTPADSFAAVVDRVLDGADLAAGSRRHPDADVRAHQTFARRRLGDGFAWLARRFLDEPLYDYQCGAKALTADTWRRVRPHLYEGGFAWDIELVAVASAFDRRIVEVPVQWEDHPDSTVSTVDTTLRLARALVTSRHRARLLREDRLHQLVASQRRPGPALIERLAAADAADPTEAD</sequence>